<dbReference type="GO" id="GO:0032259">
    <property type="term" value="P:methylation"/>
    <property type="evidence" value="ECO:0007669"/>
    <property type="project" value="UniProtKB-KW"/>
</dbReference>
<dbReference type="GO" id="GO:0008168">
    <property type="term" value="F:methyltransferase activity"/>
    <property type="evidence" value="ECO:0007669"/>
    <property type="project" value="UniProtKB-KW"/>
</dbReference>
<dbReference type="Pfam" id="PF13679">
    <property type="entry name" value="Methyltransf_32"/>
    <property type="match status" value="1"/>
</dbReference>
<protein>
    <submittedName>
        <fullName evidence="2">Methyltransferase domain-containing protein</fullName>
    </submittedName>
</protein>
<dbReference type="SUPFAM" id="SSF53335">
    <property type="entry name" value="S-adenosyl-L-methionine-dependent methyltransferases"/>
    <property type="match status" value="1"/>
</dbReference>
<evidence type="ECO:0000259" key="1">
    <source>
        <dbReference type="Pfam" id="PF13679"/>
    </source>
</evidence>
<gene>
    <name evidence="2" type="ORF">SAMN05421733_104143</name>
</gene>
<dbReference type="InterPro" id="IPR025714">
    <property type="entry name" value="Methyltranfer_dom"/>
</dbReference>
<proteinExistence type="predicted"/>
<dbReference type="CDD" id="cd02440">
    <property type="entry name" value="AdoMet_MTases"/>
    <property type="match status" value="1"/>
</dbReference>
<name>A0A1G6H885_9GAMM</name>
<dbReference type="AlphaFoldDB" id="A0A1G6H885"/>
<reference evidence="3" key="1">
    <citation type="submission" date="2016-09" db="EMBL/GenBank/DDBJ databases">
        <authorList>
            <person name="Varghese N."/>
            <person name="Submissions S."/>
        </authorList>
    </citation>
    <scope>NUCLEOTIDE SEQUENCE [LARGE SCALE GENOMIC DNA]</scope>
    <source>
        <strain evidence="3">ANC 4422</strain>
    </source>
</reference>
<organism evidence="2 3">
    <name type="scientific">Acinetobacter boissieri</name>
    <dbReference type="NCBI Taxonomy" id="1219383"/>
    <lineage>
        <taxon>Bacteria</taxon>
        <taxon>Pseudomonadati</taxon>
        <taxon>Pseudomonadota</taxon>
        <taxon>Gammaproteobacteria</taxon>
        <taxon>Moraxellales</taxon>
        <taxon>Moraxellaceae</taxon>
        <taxon>Acinetobacter</taxon>
    </lineage>
</organism>
<dbReference type="STRING" id="1219383.SAMN05421733_104143"/>
<evidence type="ECO:0000313" key="2">
    <source>
        <dbReference type="EMBL" id="SDB90431.1"/>
    </source>
</evidence>
<dbReference type="Gene3D" id="3.40.50.150">
    <property type="entry name" value="Vaccinia Virus protein VP39"/>
    <property type="match status" value="1"/>
</dbReference>
<dbReference type="GO" id="GO:0005737">
    <property type="term" value="C:cytoplasm"/>
    <property type="evidence" value="ECO:0007669"/>
    <property type="project" value="TreeGrafter"/>
</dbReference>
<dbReference type="PANTHER" id="PTHR13369:SF3">
    <property type="entry name" value="METHYLTRANSFERASE DOMAIN-CONTAINING PROTEIN"/>
    <property type="match status" value="1"/>
</dbReference>
<dbReference type="InterPro" id="IPR029063">
    <property type="entry name" value="SAM-dependent_MTases_sf"/>
</dbReference>
<dbReference type="OrthoDB" id="5502211at2"/>
<dbReference type="EMBL" id="FMYL01000004">
    <property type="protein sequence ID" value="SDB90431.1"/>
    <property type="molecule type" value="Genomic_DNA"/>
</dbReference>
<accession>A0A1G6H885</accession>
<dbReference type="PANTHER" id="PTHR13369">
    <property type="match status" value="1"/>
</dbReference>
<sequence length="404" mass="46508">MSTAIVLSEQAISFAALLRQSFANGHFDRLILSQYTGSEVDLEKITFRTVQLQQEQKISVLYRYKTQDITKNYTLEQGLEVFDALFLHVKQANFWELQQQIQFKRGKKRDLMTVQPLVQQKMIAVQHDREKKRLIEQTAPYLYTLGITDHAGVLVPSMAKKWKQINKFIEIFSQALSEQKQITDEINVVDFGSGKGYLTFAMYDYLQKNAWEPHITGVELRENLVKFCQDVAEKNQFKSLDFFEGDVRSYQPERLDVMVALHACDIATDFAIHCGIRLNASLILCAPCCHKELRPQLTSPNVLQPMLQYGVHAGQQAEMLTDTIRALLLNAYGYETKVFEFVALTHTNKNKMILAVKKRHVDKPDEKIMHQIQALKDMYGITTHSLEQLLANELVDQDKHGCRC</sequence>
<evidence type="ECO:0000313" key="3">
    <source>
        <dbReference type="Proteomes" id="UP000242501"/>
    </source>
</evidence>
<keyword evidence="2" id="KW-0489">Methyltransferase</keyword>
<keyword evidence="2" id="KW-0808">Transferase</keyword>
<feature type="domain" description="Methyltransferase" evidence="1">
    <location>
        <begin position="160"/>
        <end position="295"/>
    </location>
</feature>
<dbReference type="RefSeq" id="WP_092747513.1">
    <property type="nucleotide sequence ID" value="NZ_FMYL01000004.1"/>
</dbReference>
<dbReference type="Proteomes" id="UP000242501">
    <property type="component" value="Unassembled WGS sequence"/>
</dbReference>
<keyword evidence="3" id="KW-1185">Reference proteome</keyword>